<dbReference type="AlphaFoldDB" id="A0AAF0J6X1"/>
<dbReference type="GO" id="GO:0016491">
    <property type="term" value="F:oxidoreductase activity"/>
    <property type="evidence" value="ECO:0007669"/>
    <property type="project" value="InterPro"/>
</dbReference>
<evidence type="ECO:0000313" key="8">
    <source>
        <dbReference type="EMBL" id="WFD35039.1"/>
    </source>
</evidence>
<dbReference type="GO" id="GO:0020037">
    <property type="term" value="F:heme binding"/>
    <property type="evidence" value="ECO:0007669"/>
    <property type="project" value="UniProtKB-ARBA"/>
</dbReference>
<dbReference type="CDD" id="cd03507">
    <property type="entry name" value="Delta12-FADS-like"/>
    <property type="match status" value="1"/>
</dbReference>
<dbReference type="InterPro" id="IPR001199">
    <property type="entry name" value="Cyt_B5-like_heme/steroid-bd"/>
</dbReference>
<organism evidence="8 9">
    <name type="scientific">Malassezia cuniculi</name>
    <dbReference type="NCBI Taxonomy" id="948313"/>
    <lineage>
        <taxon>Eukaryota</taxon>
        <taxon>Fungi</taxon>
        <taxon>Dikarya</taxon>
        <taxon>Basidiomycota</taxon>
        <taxon>Ustilaginomycotina</taxon>
        <taxon>Malasseziomycetes</taxon>
        <taxon>Malasseziales</taxon>
        <taxon>Malasseziaceae</taxon>
        <taxon>Malassezia</taxon>
    </lineage>
</organism>
<dbReference type="EC" id="1.14.19.18" evidence="3"/>
<keyword evidence="9" id="KW-1185">Reference proteome</keyword>
<dbReference type="GO" id="GO:0006665">
    <property type="term" value="P:sphingolipid metabolic process"/>
    <property type="evidence" value="ECO:0007669"/>
    <property type="project" value="UniProtKB-KW"/>
</dbReference>
<dbReference type="FunFam" id="3.10.120.10:FF:000003">
    <property type="entry name" value="membrane-associated progesterone receptor component 1"/>
    <property type="match status" value="1"/>
</dbReference>
<comment type="pathway">
    <text evidence="2">Sphingolipid metabolism.</text>
</comment>
<proteinExistence type="inferred from homology"/>
<evidence type="ECO:0000313" key="9">
    <source>
        <dbReference type="Proteomes" id="UP001219933"/>
    </source>
</evidence>
<dbReference type="InterPro" id="IPR005804">
    <property type="entry name" value="FA_desaturase_dom"/>
</dbReference>
<dbReference type="InterPro" id="IPR036400">
    <property type="entry name" value="Cyt_B5-like_heme/steroid_sf"/>
</dbReference>
<evidence type="ECO:0000256" key="2">
    <source>
        <dbReference type="ARBA" id="ARBA00004991"/>
    </source>
</evidence>
<dbReference type="PANTHER" id="PTHR32100">
    <property type="entry name" value="OMEGA-6 FATTY ACID DESATURASE, CHLOROPLASTIC"/>
    <property type="match status" value="1"/>
</dbReference>
<evidence type="ECO:0000259" key="7">
    <source>
        <dbReference type="SMART" id="SM01117"/>
    </source>
</evidence>
<dbReference type="InterPro" id="IPR012171">
    <property type="entry name" value="Fatty_acid_desaturase"/>
</dbReference>
<dbReference type="SMART" id="SM01117">
    <property type="entry name" value="Cyt-b5"/>
    <property type="match status" value="1"/>
</dbReference>
<evidence type="ECO:0000256" key="5">
    <source>
        <dbReference type="ARBA" id="ARBA00022919"/>
    </source>
</evidence>
<dbReference type="Pfam" id="PF00487">
    <property type="entry name" value="FA_desaturase"/>
    <property type="match status" value="1"/>
</dbReference>
<protein>
    <recommendedName>
        <fullName evidence="4">Delta 8-(E)-sphingolipid desaturase</fullName>
        <ecNumber evidence="3">1.14.19.18</ecNumber>
    </recommendedName>
</protein>
<evidence type="ECO:0000256" key="6">
    <source>
        <dbReference type="ARBA" id="ARBA00038357"/>
    </source>
</evidence>
<comment type="similarity">
    <text evidence="6">Belongs to the cytochrome b5 family. MAPR subfamily.</text>
</comment>
<dbReference type="Proteomes" id="UP001219933">
    <property type="component" value="Chromosome 2"/>
</dbReference>
<name>A0AAF0J6X1_9BASI</name>
<dbReference type="SUPFAM" id="SSF55856">
    <property type="entry name" value="Cytochrome b5-like heme/steroid binding domain"/>
    <property type="match status" value="1"/>
</dbReference>
<keyword evidence="5" id="KW-0746">Sphingolipid metabolism</keyword>
<comment type="pathway">
    <text evidence="1">Lipid metabolism; sphingolipid metabolism.</text>
</comment>
<dbReference type="Gene3D" id="3.10.120.10">
    <property type="entry name" value="Cytochrome b5-like heme/steroid binding domain"/>
    <property type="match status" value="1"/>
</dbReference>
<evidence type="ECO:0000256" key="4">
    <source>
        <dbReference type="ARBA" id="ARBA00016939"/>
    </source>
</evidence>
<reference evidence="8" key="1">
    <citation type="submission" date="2023-03" db="EMBL/GenBank/DDBJ databases">
        <title>Mating type loci evolution in Malassezia.</title>
        <authorList>
            <person name="Coelho M.A."/>
        </authorList>
    </citation>
    <scope>NUCLEOTIDE SEQUENCE</scope>
    <source>
        <strain evidence="8">CBS 11721</strain>
    </source>
</reference>
<feature type="domain" description="Cytochrome b5 heme-binding" evidence="7">
    <location>
        <begin position="467"/>
        <end position="557"/>
    </location>
</feature>
<evidence type="ECO:0000256" key="1">
    <source>
        <dbReference type="ARBA" id="ARBA00004760"/>
    </source>
</evidence>
<evidence type="ECO:0000256" key="3">
    <source>
        <dbReference type="ARBA" id="ARBA00012019"/>
    </source>
</evidence>
<sequence>MSSAVQPHVTEGVQRRGIATEVPSDTTIYAPREAKRYEEKDLIPFEVPDFTLRDLLSAIPAHCFERSALHSSLYTLWDLVQIAALAAGAYWLDKQIPDLNISADWISAESVRSIARFALWSIYGFVQGLVFTGVWVVAHECGHQAYSTSKFINNTVGWVLHSALFVPYHSWRISHARHHAGTGHMDRDEVFVPRTREQKGLLPLIPAGQSENVKKSEEFGPWLAELLEDMPLYNLIEVIVQQLIGWPLYLFFNTSGQPHYPPNTNHFNPNAYIFKKSQFGQVIISDIGLIAMLGVLISWAHYSPGGWGEVARYYLVPYIWTNHWLVMITYLQHTDPLLPHYDNATWTFPRGALCTIDRQWLGPIGWYFLHGIAETHVLHHVCSKIPHYHAWEATEALKKRIGKHYRMSKENVFVSLFKTKRSCRYVEKEPVAFYRNASGVPRSTAVGTTYGTDSGFPMSDPPRDDPITTAELAQYNGADPSKPVYVAVKGTVFDVSPKREMYVPGKGYHIFAGKDASRALGMSSLKAENAVSDFSTLTPEQLKVLDDWFEYYRKVVN</sequence>
<dbReference type="GO" id="GO:0016020">
    <property type="term" value="C:membrane"/>
    <property type="evidence" value="ECO:0007669"/>
    <property type="project" value="GOC"/>
</dbReference>
<dbReference type="Pfam" id="PF00173">
    <property type="entry name" value="Cyt-b5"/>
    <property type="match status" value="1"/>
</dbReference>
<keyword evidence="5" id="KW-0443">Lipid metabolism</keyword>
<accession>A0AAF0J6X1</accession>
<dbReference type="EMBL" id="CP119878">
    <property type="protein sequence ID" value="WFD35039.1"/>
    <property type="molecule type" value="Genomic_DNA"/>
</dbReference>
<gene>
    <name evidence="8" type="ORF">MCUN1_001885</name>
</gene>